<organism evidence="1 2">
    <name type="scientific">Araneus ventricosus</name>
    <name type="common">Orbweaver spider</name>
    <name type="synonym">Epeira ventricosa</name>
    <dbReference type="NCBI Taxonomy" id="182803"/>
    <lineage>
        <taxon>Eukaryota</taxon>
        <taxon>Metazoa</taxon>
        <taxon>Ecdysozoa</taxon>
        <taxon>Arthropoda</taxon>
        <taxon>Chelicerata</taxon>
        <taxon>Arachnida</taxon>
        <taxon>Araneae</taxon>
        <taxon>Araneomorphae</taxon>
        <taxon>Entelegynae</taxon>
        <taxon>Araneoidea</taxon>
        <taxon>Araneidae</taxon>
        <taxon>Araneus</taxon>
    </lineage>
</organism>
<reference evidence="1 2" key="1">
    <citation type="journal article" date="2019" name="Sci. Rep.">
        <title>Orb-weaving spider Araneus ventricosus genome elucidates the spidroin gene catalogue.</title>
        <authorList>
            <person name="Kono N."/>
            <person name="Nakamura H."/>
            <person name="Ohtoshi R."/>
            <person name="Moran D.A.P."/>
            <person name="Shinohara A."/>
            <person name="Yoshida Y."/>
            <person name="Fujiwara M."/>
            <person name="Mori M."/>
            <person name="Tomita M."/>
            <person name="Arakawa K."/>
        </authorList>
    </citation>
    <scope>NUCLEOTIDE SEQUENCE [LARGE SCALE GENOMIC DNA]</scope>
</reference>
<gene>
    <name evidence="1" type="ORF">AVEN_104552_1</name>
</gene>
<feature type="non-terminal residue" evidence="1">
    <location>
        <position position="1"/>
    </location>
</feature>
<accession>A0A4Y2UPX8</accession>
<evidence type="ECO:0000313" key="2">
    <source>
        <dbReference type="Proteomes" id="UP000499080"/>
    </source>
</evidence>
<dbReference type="AlphaFoldDB" id="A0A4Y2UPX8"/>
<dbReference type="EMBL" id="BGPR01038364">
    <property type="protein sequence ID" value="GBO14201.1"/>
    <property type="molecule type" value="Genomic_DNA"/>
</dbReference>
<protein>
    <submittedName>
        <fullName evidence="1">Uncharacterized protein</fullName>
    </submittedName>
</protein>
<dbReference type="Proteomes" id="UP000499080">
    <property type="component" value="Unassembled WGS sequence"/>
</dbReference>
<sequence>ILGNVKPDVLKCLKMKKTVQIAISVTCLLPSLRSDDSVPLNGPLVRESIIARMDDSANASELAKKIAVADAVQCSKSAWRDFDSGLVLKCFASCGMTKSAIEKQIFSFNEIKTVHKIVELSKITGIEYDQKALECEDKLECFDDLRDNWEECLIENVVAQETHKNIFATHGMRTAAREKCSCPFGMHRSTSFQFSAHPFGWVIHGGSMQITQIVTSIS</sequence>
<evidence type="ECO:0000313" key="1">
    <source>
        <dbReference type="EMBL" id="GBO14201.1"/>
    </source>
</evidence>
<dbReference type="OrthoDB" id="8066856at2759"/>
<comment type="caution">
    <text evidence="1">The sequence shown here is derived from an EMBL/GenBank/DDBJ whole genome shotgun (WGS) entry which is preliminary data.</text>
</comment>
<proteinExistence type="predicted"/>
<keyword evidence="2" id="KW-1185">Reference proteome</keyword>
<name>A0A4Y2UPX8_ARAVE</name>